<accession>A0A292ZC92</accession>
<sequence>MQIFGQEVTPFVAIKQRFISENLRRFQDKMRRASTEEGGRHGLNLS</sequence>
<protein>
    <submittedName>
        <fullName evidence="1">Uncharacterized protein</fullName>
    </submittedName>
</protein>
<dbReference type="Proteomes" id="UP000221538">
    <property type="component" value="Unassembled WGS sequence"/>
</dbReference>
<dbReference type="EMBL" id="BEWI01000030">
    <property type="protein sequence ID" value="GAY20511.1"/>
    <property type="molecule type" value="Genomic_DNA"/>
</dbReference>
<gene>
    <name evidence="1" type="ORF">SFOMI_1036</name>
</gene>
<evidence type="ECO:0000313" key="2">
    <source>
        <dbReference type="Proteomes" id="UP000221538"/>
    </source>
</evidence>
<proteinExistence type="predicted"/>
<reference evidence="1 2" key="1">
    <citation type="journal article" date="2013" name="Biodegradation">
        <title>Occurrence of 4-tert-butylphenol (4-t-BP) biodegradation in an aquatic sample caused by the presence of Spirodela polyrrhiza and isolation of a 4-t-BP-utilizing bacterium.</title>
        <authorList>
            <person name="Ogata Y."/>
            <person name="Toyama T."/>
            <person name="Yu N."/>
            <person name="Wang X."/>
            <person name="Sei K."/>
            <person name="Ike M."/>
        </authorList>
    </citation>
    <scope>NUCLEOTIDE SEQUENCE [LARGE SCALE GENOMIC DNA]</scope>
    <source>
        <strain evidence="1 2">OMI</strain>
    </source>
</reference>
<comment type="caution">
    <text evidence="1">The sequence shown here is derived from an EMBL/GenBank/DDBJ whole genome shotgun (WGS) entry which is preliminary data.</text>
</comment>
<evidence type="ECO:0000313" key="1">
    <source>
        <dbReference type="EMBL" id="GAY20511.1"/>
    </source>
</evidence>
<dbReference type="AlphaFoldDB" id="A0A292ZC92"/>
<organism evidence="1 2">
    <name type="scientific">Sphingobium fuliginis (strain ATCC 27551)</name>
    <dbReference type="NCBI Taxonomy" id="336203"/>
    <lineage>
        <taxon>Bacteria</taxon>
        <taxon>Pseudomonadati</taxon>
        <taxon>Pseudomonadota</taxon>
        <taxon>Alphaproteobacteria</taxon>
        <taxon>Sphingomonadales</taxon>
        <taxon>Sphingomonadaceae</taxon>
        <taxon>Sphingobium</taxon>
    </lineage>
</organism>
<reference evidence="1 2" key="2">
    <citation type="journal article" date="2013" name="Environ. Sci. Technol.">
        <title>The 4-tert-butylphenol-utilizing bacterium Sphingobium fuliginis OMI can degrade bisphenols via phenolic ring hydroxylation and meta-cleavage pathway.</title>
        <authorList>
            <person name="Ogata Y."/>
            <person name="Goda S."/>
            <person name="Toyama T."/>
            <person name="Sei K."/>
            <person name="Ike M."/>
        </authorList>
    </citation>
    <scope>NUCLEOTIDE SEQUENCE [LARGE SCALE GENOMIC DNA]</scope>
    <source>
        <strain evidence="1 2">OMI</strain>
    </source>
</reference>
<name>A0A292ZC92_SPHSA</name>